<protein>
    <submittedName>
        <fullName evidence="7">Uncharacterized 5xTM membrane BCR, YitT family COG1284</fullName>
    </submittedName>
</protein>
<name>A0A1H8PWR5_9RHOB</name>
<evidence type="ECO:0000256" key="4">
    <source>
        <dbReference type="ARBA" id="ARBA00022989"/>
    </source>
</evidence>
<dbReference type="AlphaFoldDB" id="A0A1H8PWR5"/>
<evidence type="ECO:0000313" key="8">
    <source>
        <dbReference type="Proteomes" id="UP000198893"/>
    </source>
</evidence>
<feature type="transmembrane region" description="Helical" evidence="6">
    <location>
        <begin position="88"/>
        <end position="106"/>
    </location>
</feature>
<dbReference type="PANTHER" id="PTHR33545">
    <property type="entry name" value="UPF0750 MEMBRANE PROTEIN YITT-RELATED"/>
    <property type="match status" value="1"/>
</dbReference>
<comment type="subcellular location">
    <subcellularLocation>
        <location evidence="1">Cell membrane</location>
        <topology evidence="1">Multi-pass membrane protein</topology>
    </subcellularLocation>
</comment>
<keyword evidence="4 6" id="KW-1133">Transmembrane helix</keyword>
<feature type="transmembrane region" description="Helical" evidence="6">
    <location>
        <begin position="169"/>
        <end position="198"/>
    </location>
</feature>
<evidence type="ECO:0000313" key="7">
    <source>
        <dbReference type="EMBL" id="SEO46114.1"/>
    </source>
</evidence>
<dbReference type="OrthoDB" id="3296441at2"/>
<evidence type="ECO:0000256" key="3">
    <source>
        <dbReference type="ARBA" id="ARBA00022692"/>
    </source>
</evidence>
<keyword evidence="2" id="KW-1003">Cell membrane</keyword>
<sequence>MSQTDTRNEPHRNAPAHSVLEDAFAFVTGTTLCALAMTMLTHLGIITGQTAGLGVLLSYVTGWGFGPVFFVINLPFYLLAWLRMGPRFTVKSFIAVGLLSAIATVLPRFVTFAHLDPLIGALLAGALAGMGLIVLFRHGASLGGVGVLGLYLQDRIGFQAGWTQLLFDAVLFAAAFFVLDAPLVAFSLAGAIVTNLIIGMNHRRDRYIAT</sequence>
<feature type="transmembrane region" description="Helical" evidence="6">
    <location>
        <begin position="23"/>
        <end position="45"/>
    </location>
</feature>
<dbReference type="STRING" id="569882.SAMN04490248_105166"/>
<reference evidence="7 8" key="1">
    <citation type="submission" date="2016-10" db="EMBL/GenBank/DDBJ databases">
        <authorList>
            <person name="de Groot N.N."/>
        </authorList>
    </citation>
    <scope>NUCLEOTIDE SEQUENCE [LARGE SCALE GENOMIC DNA]</scope>
    <source>
        <strain evidence="7 8">DSM 27842</strain>
    </source>
</reference>
<keyword evidence="8" id="KW-1185">Reference proteome</keyword>
<organism evidence="7 8">
    <name type="scientific">Salinihabitans flavidus</name>
    <dbReference type="NCBI Taxonomy" id="569882"/>
    <lineage>
        <taxon>Bacteria</taxon>
        <taxon>Pseudomonadati</taxon>
        <taxon>Pseudomonadota</taxon>
        <taxon>Alphaproteobacteria</taxon>
        <taxon>Rhodobacterales</taxon>
        <taxon>Roseobacteraceae</taxon>
        <taxon>Salinihabitans</taxon>
    </lineage>
</organism>
<dbReference type="EMBL" id="FODS01000005">
    <property type="protein sequence ID" value="SEO46114.1"/>
    <property type="molecule type" value="Genomic_DNA"/>
</dbReference>
<dbReference type="PANTHER" id="PTHR33545:SF5">
    <property type="entry name" value="UPF0750 MEMBRANE PROTEIN YITT"/>
    <property type="match status" value="1"/>
</dbReference>
<evidence type="ECO:0000256" key="2">
    <source>
        <dbReference type="ARBA" id="ARBA00022475"/>
    </source>
</evidence>
<dbReference type="Proteomes" id="UP000198893">
    <property type="component" value="Unassembled WGS sequence"/>
</dbReference>
<dbReference type="InterPro" id="IPR003740">
    <property type="entry name" value="YitT"/>
</dbReference>
<dbReference type="Pfam" id="PF02588">
    <property type="entry name" value="YitT_membrane"/>
    <property type="match status" value="1"/>
</dbReference>
<evidence type="ECO:0000256" key="6">
    <source>
        <dbReference type="SAM" id="Phobius"/>
    </source>
</evidence>
<proteinExistence type="predicted"/>
<keyword evidence="3 6" id="KW-0812">Transmembrane</keyword>
<gene>
    <name evidence="7" type="ORF">SAMN04490248_105166</name>
</gene>
<dbReference type="InterPro" id="IPR051461">
    <property type="entry name" value="UPF0750_membrane"/>
</dbReference>
<evidence type="ECO:0000256" key="5">
    <source>
        <dbReference type="ARBA" id="ARBA00023136"/>
    </source>
</evidence>
<dbReference type="GO" id="GO:0005886">
    <property type="term" value="C:plasma membrane"/>
    <property type="evidence" value="ECO:0007669"/>
    <property type="project" value="UniProtKB-SubCell"/>
</dbReference>
<keyword evidence="5 6" id="KW-0472">Membrane</keyword>
<feature type="transmembrane region" description="Helical" evidence="6">
    <location>
        <begin position="118"/>
        <end position="136"/>
    </location>
</feature>
<dbReference type="RefSeq" id="WP_093116698.1">
    <property type="nucleotide sequence ID" value="NZ_FODS01000005.1"/>
</dbReference>
<accession>A0A1H8PWR5</accession>
<feature type="transmembrane region" description="Helical" evidence="6">
    <location>
        <begin position="57"/>
        <end position="82"/>
    </location>
</feature>
<evidence type="ECO:0000256" key="1">
    <source>
        <dbReference type="ARBA" id="ARBA00004651"/>
    </source>
</evidence>